<dbReference type="PANTHER" id="PTHR31286">
    <property type="entry name" value="GLYCINE-RICH CELL WALL STRUCTURAL PROTEIN 1.8-LIKE"/>
    <property type="match status" value="1"/>
</dbReference>
<protein>
    <recommendedName>
        <fullName evidence="3">DUF4283 domain-containing protein</fullName>
    </recommendedName>
</protein>
<dbReference type="AlphaFoldDB" id="A0AAW2S196"/>
<organism evidence="2">
    <name type="scientific">Sesamum radiatum</name>
    <name type="common">Black benniseed</name>
    <dbReference type="NCBI Taxonomy" id="300843"/>
    <lineage>
        <taxon>Eukaryota</taxon>
        <taxon>Viridiplantae</taxon>
        <taxon>Streptophyta</taxon>
        <taxon>Embryophyta</taxon>
        <taxon>Tracheophyta</taxon>
        <taxon>Spermatophyta</taxon>
        <taxon>Magnoliopsida</taxon>
        <taxon>eudicotyledons</taxon>
        <taxon>Gunneridae</taxon>
        <taxon>Pentapetalae</taxon>
        <taxon>asterids</taxon>
        <taxon>lamiids</taxon>
        <taxon>Lamiales</taxon>
        <taxon>Pedaliaceae</taxon>
        <taxon>Sesamum</taxon>
    </lineage>
</organism>
<gene>
    <name evidence="2" type="ORF">Sradi_3007000</name>
</gene>
<dbReference type="InterPro" id="IPR040256">
    <property type="entry name" value="At4g02000-like"/>
</dbReference>
<accession>A0AAW2S196</accession>
<reference evidence="2" key="2">
    <citation type="journal article" date="2024" name="Plant">
        <title>Genomic evolution and insights into agronomic trait innovations of Sesamum species.</title>
        <authorList>
            <person name="Miao H."/>
            <person name="Wang L."/>
            <person name="Qu L."/>
            <person name="Liu H."/>
            <person name="Sun Y."/>
            <person name="Le M."/>
            <person name="Wang Q."/>
            <person name="Wei S."/>
            <person name="Zheng Y."/>
            <person name="Lin W."/>
            <person name="Duan Y."/>
            <person name="Cao H."/>
            <person name="Xiong S."/>
            <person name="Wang X."/>
            <person name="Wei L."/>
            <person name="Li C."/>
            <person name="Ma Q."/>
            <person name="Ju M."/>
            <person name="Zhao R."/>
            <person name="Li G."/>
            <person name="Mu C."/>
            <person name="Tian Q."/>
            <person name="Mei H."/>
            <person name="Zhang T."/>
            <person name="Gao T."/>
            <person name="Zhang H."/>
        </authorList>
    </citation>
    <scope>NUCLEOTIDE SEQUENCE</scope>
    <source>
        <strain evidence="2">G02</strain>
    </source>
</reference>
<feature type="compositionally biased region" description="Polar residues" evidence="1">
    <location>
        <begin position="1"/>
        <end position="20"/>
    </location>
</feature>
<evidence type="ECO:0000256" key="1">
    <source>
        <dbReference type="SAM" id="MobiDB-lite"/>
    </source>
</evidence>
<reference evidence="2" key="1">
    <citation type="submission" date="2020-06" db="EMBL/GenBank/DDBJ databases">
        <authorList>
            <person name="Li T."/>
            <person name="Hu X."/>
            <person name="Zhang T."/>
            <person name="Song X."/>
            <person name="Zhang H."/>
            <person name="Dai N."/>
            <person name="Sheng W."/>
            <person name="Hou X."/>
            <person name="Wei L."/>
        </authorList>
    </citation>
    <scope>NUCLEOTIDE SEQUENCE</scope>
    <source>
        <strain evidence="2">G02</strain>
        <tissue evidence="2">Leaf</tissue>
    </source>
</reference>
<comment type="caution">
    <text evidence="2">The sequence shown here is derived from an EMBL/GenBank/DDBJ whole genome shotgun (WGS) entry which is preliminary data.</text>
</comment>
<proteinExistence type="predicted"/>
<dbReference type="EMBL" id="JACGWJ010000012">
    <property type="protein sequence ID" value="KAL0386127.1"/>
    <property type="molecule type" value="Genomic_DNA"/>
</dbReference>
<sequence>MEASPSPLTVNHTGQDSNTICPKREETLPKKGAISEANGIKRTSFAGFFSTNRKVTTENKLAKFAIEDRTLTLETTDLVDVRAKMGHCFVGYVVGKFPGLKAIRALAKSSGASFHQHDSGCFTPIWAILPLLPLECWHPNALGKIGSRLGAPPLRWIDGTYSVSRILVEVDASKKLVDQVEFILPNGVARKQPVVYEFTLKFCSECYRFGHLKESCHGTQPPAAATATNVQTVVQKKVQTSEWTIVQRRNKNQKPFQQQQQIFQADDSDEQCRRGKDRYNN</sequence>
<dbReference type="PANTHER" id="PTHR31286:SF180">
    <property type="entry name" value="OS10G0362600 PROTEIN"/>
    <property type="match status" value="1"/>
</dbReference>
<evidence type="ECO:0000313" key="2">
    <source>
        <dbReference type="EMBL" id="KAL0386127.1"/>
    </source>
</evidence>
<name>A0AAW2S196_SESRA</name>
<evidence type="ECO:0008006" key="3">
    <source>
        <dbReference type="Google" id="ProtNLM"/>
    </source>
</evidence>
<feature type="region of interest" description="Disordered" evidence="1">
    <location>
        <begin position="1"/>
        <end position="22"/>
    </location>
</feature>